<accession>A0ABT5C8V8</accession>
<evidence type="ECO:0000256" key="2">
    <source>
        <dbReference type="SAM" id="SignalP"/>
    </source>
</evidence>
<feature type="chain" id="PRO_5045254172" description="Secreted protein" evidence="2">
    <location>
        <begin position="38"/>
        <end position="457"/>
    </location>
</feature>
<gene>
    <name evidence="3" type="ORF">POL72_34435</name>
</gene>
<keyword evidence="2" id="KW-0732">Signal</keyword>
<evidence type="ECO:0000313" key="3">
    <source>
        <dbReference type="EMBL" id="MDC0682876.1"/>
    </source>
</evidence>
<reference evidence="3 4" key="1">
    <citation type="submission" date="2023-01" db="EMBL/GenBank/DDBJ databases">
        <title>Minimal conservation of predation-associated metabolite biosynthetic gene clusters underscores biosynthetic potential of Myxococcota including descriptions for ten novel species: Archangium lansinium sp. nov., Myxococcus landrumus sp. nov., Nannocystis bai.</title>
        <authorList>
            <person name="Ahearne A."/>
            <person name="Stevens C."/>
            <person name="Dowd S."/>
        </authorList>
    </citation>
    <scope>NUCLEOTIDE SEQUENCE [LARGE SCALE GENOMIC DNA]</scope>
    <source>
        <strain evidence="3 4">WIWO2</strain>
    </source>
</reference>
<feature type="compositionally biased region" description="Pro residues" evidence="1">
    <location>
        <begin position="362"/>
        <end position="373"/>
    </location>
</feature>
<dbReference type="PANTHER" id="PTHR48125">
    <property type="entry name" value="LP07818P1"/>
    <property type="match status" value="1"/>
</dbReference>
<dbReference type="PANTHER" id="PTHR48125:SF10">
    <property type="entry name" value="OS12G0136300 PROTEIN"/>
    <property type="match status" value="1"/>
</dbReference>
<organism evidence="3 4">
    <name type="scientific">Sorangium atrum</name>
    <dbReference type="NCBI Taxonomy" id="2995308"/>
    <lineage>
        <taxon>Bacteria</taxon>
        <taxon>Pseudomonadati</taxon>
        <taxon>Myxococcota</taxon>
        <taxon>Polyangia</taxon>
        <taxon>Polyangiales</taxon>
        <taxon>Polyangiaceae</taxon>
        <taxon>Sorangium</taxon>
    </lineage>
</organism>
<evidence type="ECO:0000313" key="4">
    <source>
        <dbReference type="Proteomes" id="UP001217485"/>
    </source>
</evidence>
<name>A0ABT5C8V8_9BACT</name>
<feature type="signal peptide" evidence="2">
    <location>
        <begin position="1"/>
        <end position="37"/>
    </location>
</feature>
<dbReference type="RefSeq" id="WP_272101028.1">
    <property type="nucleotide sequence ID" value="NZ_JAQNDK010000004.1"/>
</dbReference>
<sequence>MTSSAARPNCPRCAARRRKAPALLAAASLALASGAAAADEPRAPERAGAGEAPAAQRALVLIVAGRPGSPLEAHAAALVAAHVRPSGVGLHVVRRAPAPALDVGERVAAARALVEQWSAQGALWIEAGPGNELALYLFPRGGERVYSRRFPAPPGRTSAAVEALANVAGSAAEEVLEGPITGAGMASLEVGGAAQAAPPPTPSAPPDAPAPPAAPPSRPPAQAPPPTPSAAAPDERPAPPPSMLDHADAAWWRRWFLSAGYAGGTFGAHVPWQSAVSLSLSWTPTPDSYVGAGYDWMDTQHLQVQRAGFDLDLDRTPLFASGGHRFDIGSGRWAFHLGGRATFDVVSRSGAWRAPHALWRSPGPPGASSPEGPPRAFDERVTDLLISVAPTTGLSLRISDELRISLWTSLDVPLNRLSTPALQVADLQPDPVRFLGGIGLELGPARRSAPPRTVAGR</sequence>
<dbReference type="EMBL" id="JAQNDK010000004">
    <property type="protein sequence ID" value="MDC0682876.1"/>
    <property type="molecule type" value="Genomic_DNA"/>
</dbReference>
<keyword evidence="4" id="KW-1185">Reference proteome</keyword>
<comment type="caution">
    <text evidence="3">The sequence shown here is derived from an EMBL/GenBank/DDBJ whole genome shotgun (WGS) entry which is preliminary data.</text>
</comment>
<feature type="compositionally biased region" description="Pro residues" evidence="1">
    <location>
        <begin position="197"/>
        <end position="228"/>
    </location>
</feature>
<evidence type="ECO:0008006" key="5">
    <source>
        <dbReference type="Google" id="ProtNLM"/>
    </source>
</evidence>
<feature type="region of interest" description="Disordered" evidence="1">
    <location>
        <begin position="192"/>
        <end position="244"/>
    </location>
</feature>
<proteinExistence type="predicted"/>
<feature type="region of interest" description="Disordered" evidence="1">
    <location>
        <begin position="357"/>
        <end position="376"/>
    </location>
</feature>
<evidence type="ECO:0000256" key="1">
    <source>
        <dbReference type="SAM" id="MobiDB-lite"/>
    </source>
</evidence>
<protein>
    <recommendedName>
        <fullName evidence="5">Secreted protein</fullName>
    </recommendedName>
</protein>
<dbReference type="Proteomes" id="UP001217485">
    <property type="component" value="Unassembled WGS sequence"/>
</dbReference>